<dbReference type="InterPro" id="IPR009057">
    <property type="entry name" value="Homeodomain-like_sf"/>
</dbReference>
<dbReference type="AlphaFoldDB" id="A0A5K3FMP3"/>
<dbReference type="SMART" id="SM00389">
    <property type="entry name" value="HOX"/>
    <property type="match status" value="1"/>
</dbReference>
<dbReference type="PROSITE" id="PS00027">
    <property type="entry name" value="HOMEOBOX_1"/>
    <property type="match status" value="1"/>
</dbReference>
<evidence type="ECO:0000256" key="4">
    <source>
        <dbReference type="ARBA" id="ARBA00023242"/>
    </source>
</evidence>
<dbReference type="Gene3D" id="1.10.10.60">
    <property type="entry name" value="Homeodomain-like"/>
    <property type="match status" value="1"/>
</dbReference>
<dbReference type="CDD" id="cd00086">
    <property type="entry name" value="homeodomain"/>
    <property type="match status" value="1"/>
</dbReference>
<sequence>QEVPSDLSERAHHSFTIDAILRKPWYSRQADDNSTSPCSPSRLPLDANNAASFYATVGFTNTDEVVSPDNAMDVVSKTCRQSPPATRCPLIGRSPRVPFTRGQVEGLEAKFRATNYLSSREVTMLANQLNVTETRVKIWFQNRRARQRREAFMKEVMQNHQLPSDHQGEPTVSSLLSPPPTFPLPSVLHQSPQRNLISAHSSHCVPQNDAFRLPTSDSQASFGDPVMKPPFSLHDLPVFYQKHFRETWF</sequence>
<keyword evidence="4 5" id="KW-0539">Nucleus</keyword>
<dbReference type="InterPro" id="IPR050848">
    <property type="entry name" value="Homeobox_TF"/>
</dbReference>
<keyword evidence="3 5" id="KW-0371">Homeobox</keyword>
<evidence type="ECO:0000256" key="3">
    <source>
        <dbReference type="ARBA" id="ARBA00023155"/>
    </source>
</evidence>
<accession>A0A5K3FMP3</accession>
<dbReference type="InterPro" id="IPR001356">
    <property type="entry name" value="HD"/>
</dbReference>
<dbReference type="GO" id="GO:0003677">
    <property type="term" value="F:DNA binding"/>
    <property type="evidence" value="ECO:0007669"/>
    <property type="project" value="UniProtKB-UniRule"/>
</dbReference>
<keyword evidence="2 5" id="KW-0238">DNA-binding</keyword>
<dbReference type="PROSITE" id="PS50071">
    <property type="entry name" value="HOMEOBOX_2"/>
    <property type="match status" value="1"/>
</dbReference>
<protein>
    <submittedName>
        <fullName evidence="8">Homeobox domain-containing protein</fullName>
    </submittedName>
</protein>
<evidence type="ECO:0000256" key="2">
    <source>
        <dbReference type="ARBA" id="ARBA00023125"/>
    </source>
</evidence>
<comment type="subcellular location">
    <subcellularLocation>
        <location evidence="1 5 6">Nucleus</location>
    </subcellularLocation>
</comment>
<evidence type="ECO:0000256" key="5">
    <source>
        <dbReference type="PROSITE-ProRule" id="PRU00108"/>
    </source>
</evidence>
<dbReference type="SUPFAM" id="SSF46689">
    <property type="entry name" value="Homeodomain-like"/>
    <property type="match status" value="1"/>
</dbReference>
<dbReference type="WBParaSite" id="MCU_008558-RA">
    <property type="protein sequence ID" value="MCU_008558-RA"/>
    <property type="gene ID" value="MCU_008558"/>
</dbReference>
<organism evidence="8">
    <name type="scientific">Mesocestoides corti</name>
    <name type="common">Flatworm</name>
    <dbReference type="NCBI Taxonomy" id="53468"/>
    <lineage>
        <taxon>Eukaryota</taxon>
        <taxon>Metazoa</taxon>
        <taxon>Spiralia</taxon>
        <taxon>Lophotrochozoa</taxon>
        <taxon>Platyhelminthes</taxon>
        <taxon>Cestoda</taxon>
        <taxon>Eucestoda</taxon>
        <taxon>Cyclophyllidea</taxon>
        <taxon>Mesocestoididae</taxon>
        <taxon>Mesocestoides</taxon>
    </lineage>
</organism>
<evidence type="ECO:0000313" key="8">
    <source>
        <dbReference type="WBParaSite" id="MCU_008558-RA"/>
    </source>
</evidence>
<dbReference type="InterPro" id="IPR017970">
    <property type="entry name" value="Homeobox_CS"/>
</dbReference>
<dbReference type="PANTHER" id="PTHR24333:SF8">
    <property type="entry name" value="HOMEOBOX PROTEIN CEH-62"/>
    <property type="match status" value="1"/>
</dbReference>
<evidence type="ECO:0000256" key="1">
    <source>
        <dbReference type="ARBA" id="ARBA00004123"/>
    </source>
</evidence>
<feature type="DNA-binding region" description="Homeobox" evidence="5">
    <location>
        <begin position="92"/>
        <end position="151"/>
    </location>
</feature>
<feature type="domain" description="Homeobox" evidence="7">
    <location>
        <begin position="90"/>
        <end position="150"/>
    </location>
</feature>
<evidence type="ECO:0000259" key="7">
    <source>
        <dbReference type="PROSITE" id="PS50071"/>
    </source>
</evidence>
<proteinExistence type="predicted"/>
<name>A0A5K3FMP3_MESCO</name>
<evidence type="ECO:0000256" key="6">
    <source>
        <dbReference type="RuleBase" id="RU000682"/>
    </source>
</evidence>
<reference evidence="8" key="1">
    <citation type="submission" date="2019-11" db="UniProtKB">
        <authorList>
            <consortium name="WormBaseParasite"/>
        </authorList>
    </citation>
    <scope>IDENTIFICATION</scope>
</reference>
<dbReference type="GO" id="GO:0000981">
    <property type="term" value="F:DNA-binding transcription factor activity, RNA polymerase II-specific"/>
    <property type="evidence" value="ECO:0007669"/>
    <property type="project" value="InterPro"/>
</dbReference>
<dbReference type="PANTHER" id="PTHR24333">
    <property type="entry name" value="HOMEO BOX HB9 LIKE A-RELATED"/>
    <property type="match status" value="1"/>
</dbReference>
<dbReference type="GO" id="GO:0005634">
    <property type="term" value="C:nucleus"/>
    <property type="evidence" value="ECO:0007669"/>
    <property type="project" value="UniProtKB-SubCell"/>
</dbReference>
<dbReference type="Pfam" id="PF00046">
    <property type="entry name" value="Homeodomain"/>
    <property type="match status" value="1"/>
</dbReference>